<feature type="non-terminal residue" evidence="2">
    <location>
        <position position="301"/>
    </location>
</feature>
<accession>A0ABQ6M9Y9</accession>
<sequence length="301" mass="31979">MPRKARSSSDSPPSSPPPSDSEDDVEKGSSKSKKKQPKRSSDDEEGSGSDDGLLKKSKKKKKKGKAGNDSDGSDPEASPKKKSMFGAGKSLSLPKWGSKKKGDADDDGDNENSALLGNGGKKKKKSKKGKKGEHHTSSHQHHLEVITAALKNRLQPAAKDVKGKPLHISEAPLFVASDFGDGTGPSTAQSLGDLMRDVEDDKIVTSKKRVVNVYVESASSGRFFKYAMDLSEAINKSGDGLGGGELLPAEGEYGETREAAMQSLERLLHTGFLVLQGLLAGYSGETVYQAFAPATNENFLS</sequence>
<dbReference type="EMBL" id="BRYB01005269">
    <property type="protein sequence ID" value="GMI22412.1"/>
    <property type="molecule type" value="Genomic_DNA"/>
</dbReference>
<feature type="compositionally biased region" description="Basic residues" evidence="1">
    <location>
        <begin position="120"/>
        <end position="140"/>
    </location>
</feature>
<proteinExistence type="predicted"/>
<name>A0ABQ6M9Y9_9STRA</name>
<feature type="compositionally biased region" description="Basic residues" evidence="1">
    <location>
        <begin position="55"/>
        <end position="65"/>
    </location>
</feature>
<protein>
    <submittedName>
        <fullName evidence="2">Uncharacterized protein</fullName>
    </submittedName>
</protein>
<organism evidence="2 3">
    <name type="scientific">Tetraparma gracilis</name>
    <dbReference type="NCBI Taxonomy" id="2962635"/>
    <lineage>
        <taxon>Eukaryota</taxon>
        <taxon>Sar</taxon>
        <taxon>Stramenopiles</taxon>
        <taxon>Ochrophyta</taxon>
        <taxon>Bolidophyceae</taxon>
        <taxon>Parmales</taxon>
        <taxon>Triparmaceae</taxon>
        <taxon>Tetraparma</taxon>
    </lineage>
</organism>
<gene>
    <name evidence="2" type="ORF">TeGR_g3647</name>
</gene>
<reference evidence="2 3" key="1">
    <citation type="journal article" date="2023" name="Commun. Biol.">
        <title>Genome analysis of Parmales, the sister group of diatoms, reveals the evolutionary specialization of diatoms from phago-mixotrophs to photoautotrophs.</title>
        <authorList>
            <person name="Ban H."/>
            <person name="Sato S."/>
            <person name="Yoshikawa S."/>
            <person name="Yamada K."/>
            <person name="Nakamura Y."/>
            <person name="Ichinomiya M."/>
            <person name="Sato N."/>
            <person name="Blanc-Mathieu R."/>
            <person name="Endo H."/>
            <person name="Kuwata A."/>
            <person name="Ogata H."/>
        </authorList>
    </citation>
    <scope>NUCLEOTIDE SEQUENCE [LARGE SCALE GENOMIC DNA]</scope>
</reference>
<evidence type="ECO:0000313" key="2">
    <source>
        <dbReference type="EMBL" id="GMI22412.1"/>
    </source>
</evidence>
<keyword evidence="3" id="KW-1185">Reference proteome</keyword>
<evidence type="ECO:0000313" key="3">
    <source>
        <dbReference type="Proteomes" id="UP001165060"/>
    </source>
</evidence>
<feature type="region of interest" description="Disordered" evidence="1">
    <location>
        <begin position="1"/>
        <end position="141"/>
    </location>
</feature>
<dbReference type="Proteomes" id="UP001165060">
    <property type="component" value="Unassembled WGS sequence"/>
</dbReference>
<evidence type="ECO:0000256" key="1">
    <source>
        <dbReference type="SAM" id="MobiDB-lite"/>
    </source>
</evidence>
<comment type="caution">
    <text evidence="2">The sequence shown here is derived from an EMBL/GenBank/DDBJ whole genome shotgun (WGS) entry which is preliminary data.</text>
</comment>